<accession>A0ACC2DES8</accession>
<proteinExistence type="predicted"/>
<reference evidence="2" key="1">
    <citation type="journal article" date="2024" name="Proc. Natl. Acad. Sci. U.S.A.">
        <title>Extraordinary preservation of gene collinearity over three hundred million years revealed in homosporous lycophytes.</title>
        <authorList>
            <person name="Li C."/>
            <person name="Wickell D."/>
            <person name="Kuo L.Y."/>
            <person name="Chen X."/>
            <person name="Nie B."/>
            <person name="Liao X."/>
            <person name="Peng D."/>
            <person name="Ji J."/>
            <person name="Jenkins J."/>
            <person name="Williams M."/>
            <person name="Shu S."/>
            <person name="Plott C."/>
            <person name="Barry K."/>
            <person name="Rajasekar S."/>
            <person name="Grimwood J."/>
            <person name="Han X."/>
            <person name="Sun S."/>
            <person name="Hou Z."/>
            <person name="He W."/>
            <person name="Dai G."/>
            <person name="Sun C."/>
            <person name="Schmutz J."/>
            <person name="Leebens-Mack J.H."/>
            <person name="Li F.W."/>
            <person name="Wang L."/>
        </authorList>
    </citation>
    <scope>NUCLEOTIDE SEQUENCE [LARGE SCALE GENOMIC DNA]</scope>
    <source>
        <strain evidence="2">cv. PW_Plant_1</strain>
    </source>
</reference>
<dbReference type="Proteomes" id="UP001162992">
    <property type="component" value="Chromosome 6"/>
</dbReference>
<dbReference type="EMBL" id="CM055097">
    <property type="protein sequence ID" value="KAJ7552754.1"/>
    <property type="molecule type" value="Genomic_DNA"/>
</dbReference>
<gene>
    <name evidence="1" type="ORF">O6H91_06G069300</name>
</gene>
<evidence type="ECO:0000313" key="1">
    <source>
        <dbReference type="EMBL" id="KAJ7552754.1"/>
    </source>
</evidence>
<comment type="caution">
    <text evidence="1">The sequence shown here is derived from an EMBL/GenBank/DDBJ whole genome shotgun (WGS) entry which is preliminary data.</text>
</comment>
<protein>
    <submittedName>
        <fullName evidence="1">Uncharacterized protein</fullName>
    </submittedName>
</protein>
<name>A0ACC2DES8_DIPCM</name>
<keyword evidence="2" id="KW-1185">Reference proteome</keyword>
<sequence>MGFTARTIASSRDATILHNSCAQMQGLPWKWILEKILEHKKISIRAAQGITSYIPDIEDQHCSSLQDRLALRYLEEIVEAELIDARAIPLVKALVREDINHKKLLLWVQTEASLQFLRGCKEEQEKDWVGFADALDHIFSEEDVDVGLVTRKTELSALLKDENRDHYCEEIFQKYPIATLRKDLLQFIREQKTSVESPFLDELVQDFSTGLYNLSSVQNKPPSKSSEVHCDVVLRCIHAPPAPIAQGHQLNLTPEQTKDIKNELQARLSSAMDGIDDETFSISLENTSEGRGTAEGHPTEVVIEDVDGSSGQRGNTSADLSEEMSLACRLRIMRSEKRQQNSLVDKHFNRRKMIDSRSRRVRNIPSTDNGKEFPGSGAELDKKTASTADTWQVNIDDKGGISDTQVIRGIDYSELGKDGHEEICHTCKTQGKLLYCHGCPVAVHLNCLEQSIGQNSQITGEIEWYCPICTYKKAVIAYDNAKKAALLAKKHMCSFIDTQEFHPECHDDCAVRDDVVCKVRGSNLLITAAPANQSIVDKVSSREKEIPSPDSHNIKGRSELRRLNSPDSDRRACSELHPVQTTALQKEVDGSYCPGSNIQGQDGDGRDKNLNVGHVSHFDFDPRGDPSEPSRKRVRRNFPGLRRKNLPWTKLEEEVLKEGIRRYSKGNGSWGFQWARILEYGYGKFHESRTSIDLKDKWRNLAKTFSWEA</sequence>
<organism evidence="1 2">
    <name type="scientific">Diphasiastrum complanatum</name>
    <name type="common">Issler's clubmoss</name>
    <name type="synonym">Lycopodium complanatum</name>
    <dbReference type="NCBI Taxonomy" id="34168"/>
    <lineage>
        <taxon>Eukaryota</taxon>
        <taxon>Viridiplantae</taxon>
        <taxon>Streptophyta</taxon>
        <taxon>Embryophyta</taxon>
        <taxon>Tracheophyta</taxon>
        <taxon>Lycopodiopsida</taxon>
        <taxon>Lycopodiales</taxon>
        <taxon>Lycopodiaceae</taxon>
        <taxon>Lycopodioideae</taxon>
        <taxon>Diphasiastrum</taxon>
    </lineage>
</organism>
<evidence type="ECO:0000313" key="2">
    <source>
        <dbReference type="Proteomes" id="UP001162992"/>
    </source>
</evidence>